<dbReference type="GO" id="GO:0005886">
    <property type="term" value="C:plasma membrane"/>
    <property type="evidence" value="ECO:0007669"/>
    <property type="project" value="TreeGrafter"/>
</dbReference>
<dbReference type="InterPro" id="IPR004358">
    <property type="entry name" value="Sig_transdc_His_kin-like_C"/>
</dbReference>
<dbReference type="Pfam" id="PF02518">
    <property type="entry name" value="HATPase_c"/>
    <property type="match status" value="1"/>
</dbReference>
<keyword evidence="8 12" id="KW-1133">Transmembrane helix</keyword>
<dbReference type="InterPro" id="IPR003594">
    <property type="entry name" value="HATPase_dom"/>
</dbReference>
<dbReference type="InterPro" id="IPR003660">
    <property type="entry name" value="HAMP_dom"/>
</dbReference>
<dbReference type="PANTHER" id="PTHR45436:SF5">
    <property type="entry name" value="SENSOR HISTIDINE KINASE TRCS"/>
    <property type="match status" value="1"/>
</dbReference>
<dbReference type="InterPro" id="IPR005467">
    <property type="entry name" value="His_kinase_dom"/>
</dbReference>
<protein>
    <recommendedName>
        <fullName evidence="3">histidine kinase</fullName>
        <ecNumber evidence="3">2.7.13.3</ecNumber>
    </recommendedName>
</protein>
<dbReference type="CDD" id="cd00082">
    <property type="entry name" value="HisKA"/>
    <property type="match status" value="1"/>
</dbReference>
<dbReference type="EC" id="2.7.13.3" evidence="3"/>
<comment type="catalytic activity">
    <reaction evidence="1">
        <text>ATP + protein L-histidine = ADP + protein N-phospho-L-histidine.</text>
        <dbReference type="EC" id="2.7.13.3"/>
    </reaction>
</comment>
<organism evidence="15 16">
    <name type="scientific">Maioricimonas rarisocia</name>
    <dbReference type="NCBI Taxonomy" id="2528026"/>
    <lineage>
        <taxon>Bacteria</taxon>
        <taxon>Pseudomonadati</taxon>
        <taxon>Planctomycetota</taxon>
        <taxon>Planctomycetia</taxon>
        <taxon>Planctomycetales</taxon>
        <taxon>Planctomycetaceae</taxon>
        <taxon>Maioricimonas</taxon>
    </lineage>
</organism>
<dbReference type="PROSITE" id="PS50109">
    <property type="entry name" value="HIS_KIN"/>
    <property type="match status" value="1"/>
</dbReference>
<keyword evidence="5 15" id="KW-0808">Transferase</keyword>
<dbReference type="Proteomes" id="UP000320496">
    <property type="component" value="Chromosome"/>
</dbReference>
<dbReference type="RefSeq" id="WP_145369257.1">
    <property type="nucleotide sequence ID" value="NZ_CP036275.1"/>
</dbReference>
<comment type="subcellular location">
    <subcellularLocation>
        <location evidence="2">Membrane</location>
    </subcellularLocation>
</comment>
<evidence type="ECO:0000256" key="10">
    <source>
        <dbReference type="ARBA" id="ARBA00023136"/>
    </source>
</evidence>
<evidence type="ECO:0000259" key="14">
    <source>
        <dbReference type="PROSITE" id="PS50885"/>
    </source>
</evidence>
<dbReference type="Gene3D" id="1.10.8.500">
    <property type="entry name" value="HAMP domain in histidine kinase"/>
    <property type="match status" value="1"/>
</dbReference>
<dbReference type="Gene3D" id="1.10.287.130">
    <property type="match status" value="1"/>
</dbReference>
<keyword evidence="6 12" id="KW-0812">Transmembrane</keyword>
<evidence type="ECO:0000256" key="6">
    <source>
        <dbReference type="ARBA" id="ARBA00022692"/>
    </source>
</evidence>
<dbReference type="InterPro" id="IPR050428">
    <property type="entry name" value="TCS_sensor_his_kinase"/>
</dbReference>
<evidence type="ECO:0000313" key="15">
    <source>
        <dbReference type="EMBL" id="QDU37939.1"/>
    </source>
</evidence>
<dbReference type="Gene3D" id="3.30.565.10">
    <property type="entry name" value="Histidine kinase-like ATPase, C-terminal domain"/>
    <property type="match status" value="1"/>
</dbReference>
<evidence type="ECO:0000256" key="5">
    <source>
        <dbReference type="ARBA" id="ARBA00022679"/>
    </source>
</evidence>
<dbReference type="SUPFAM" id="SSF55874">
    <property type="entry name" value="ATPase domain of HSP90 chaperone/DNA topoisomerase II/histidine kinase"/>
    <property type="match status" value="1"/>
</dbReference>
<feature type="domain" description="Histidine kinase" evidence="13">
    <location>
        <begin position="248"/>
        <end position="453"/>
    </location>
</feature>
<dbReference type="PANTHER" id="PTHR45436">
    <property type="entry name" value="SENSOR HISTIDINE KINASE YKOH"/>
    <property type="match status" value="1"/>
</dbReference>
<dbReference type="InterPro" id="IPR036890">
    <property type="entry name" value="HATPase_C_sf"/>
</dbReference>
<feature type="region of interest" description="Disordered" evidence="11">
    <location>
        <begin position="450"/>
        <end position="477"/>
    </location>
</feature>
<evidence type="ECO:0000256" key="8">
    <source>
        <dbReference type="ARBA" id="ARBA00022989"/>
    </source>
</evidence>
<accession>A0A517Z684</accession>
<dbReference type="SUPFAM" id="SSF47384">
    <property type="entry name" value="Homodimeric domain of signal transducing histidine kinase"/>
    <property type="match status" value="1"/>
</dbReference>
<dbReference type="KEGG" id="mri:Mal4_22580"/>
<dbReference type="OrthoDB" id="1931120at2"/>
<feature type="compositionally biased region" description="Basic and acidic residues" evidence="11">
    <location>
        <begin position="458"/>
        <end position="471"/>
    </location>
</feature>
<feature type="transmembrane region" description="Helical" evidence="12">
    <location>
        <begin position="156"/>
        <end position="177"/>
    </location>
</feature>
<dbReference type="SMART" id="SM00388">
    <property type="entry name" value="HisKA"/>
    <property type="match status" value="1"/>
</dbReference>
<evidence type="ECO:0000313" key="16">
    <source>
        <dbReference type="Proteomes" id="UP000320496"/>
    </source>
</evidence>
<evidence type="ECO:0000256" key="1">
    <source>
        <dbReference type="ARBA" id="ARBA00000085"/>
    </source>
</evidence>
<evidence type="ECO:0000256" key="3">
    <source>
        <dbReference type="ARBA" id="ARBA00012438"/>
    </source>
</evidence>
<reference evidence="15 16" key="1">
    <citation type="submission" date="2019-02" db="EMBL/GenBank/DDBJ databases">
        <title>Deep-cultivation of Planctomycetes and their phenomic and genomic characterization uncovers novel biology.</title>
        <authorList>
            <person name="Wiegand S."/>
            <person name="Jogler M."/>
            <person name="Boedeker C."/>
            <person name="Pinto D."/>
            <person name="Vollmers J."/>
            <person name="Rivas-Marin E."/>
            <person name="Kohn T."/>
            <person name="Peeters S.H."/>
            <person name="Heuer A."/>
            <person name="Rast P."/>
            <person name="Oberbeckmann S."/>
            <person name="Bunk B."/>
            <person name="Jeske O."/>
            <person name="Meyerdierks A."/>
            <person name="Storesund J.E."/>
            <person name="Kallscheuer N."/>
            <person name="Luecker S."/>
            <person name="Lage O.M."/>
            <person name="Pohl T."/>
            <person name="Merkel B.J."/>
            <person name="Hornburger P."/>
            <person name="Mueller R.-W."/>
            <person name="Bruemmer F."/>
            <person name="Labrenz M."/>
            <person name="Spormann A.M."/>
            <person name="Op den Camp H."/>
            <person name="Overmann J."/>
            <person name="Amann R."/>
            <person name="Jetten M.S.M."/>
            <person name="Mascher T."/>
            <person name="Medema M.H."/>
            <person name="Devos D.P."/>
            <person name="Kaster A.-K."/>
            <person name="Ovreas L."/>
            <person name="Rohde M."/>
            <person name="Galperin M.Y."/>
            <person name="Jogler C."/>
        </authorList>
    </citation>
    <scope>NUCLEOTIDE SEQUENCE [LARGE SCALE GENOMIC DNA]</scope>
    <source>
        <strain evidence="15 16">Mal4</strain>
    </source>
</reference>
<keyword evidence="7 15" id="KW-0418">Kinase</keyword>
<evidence type="ECO:0000259" key="13">
    <source>
        <dbReference type="PROSITE" id="PS50109"/>
    </source>
</evidence>
<evidence type="ECO:0000256" key="9">
    <source>
        <dbReference type="ARBA" id="ARBA00023012"/>
    </source>
</evidence>
<dbReference type="CDD" id="cd06225">
    <property type="entry name" value="HAMP"/>
    <property type="match status" value="1"/>
</dbReference>
<evidence type="ECO:0000256" key="11">
    <source>
        <dbReference type="SAM" id="MobiDB-lite"/>
    </source>
</evidence>
<dbReference type="InterPro" id="IPR003661">
    <property type="entry name" value="HisK_dim/P_dom"/>
</dbReference>
<dbReference type="SMART" id="SM00304">
    <property type="entry name" value="HAMP"/>
    <property type="match status" value="1"/>
</dbReference>
<evidence type="ECO:0000256" key="2">
    <source>
        <dbReference type="ARBA" id="ARBA00004370"/>
    </source>
</evidence>
<dbReference type="PROSITE" id="PS50885">
    <property type="entry name" value="HAMP"/>
    <property type="match status" value="1"/>
</dbReference>
<evidence type="ECO:0000256" key="4">
    <source>
        <dbReference type="ARBA" id="ARBA00022553"/>
    </source>
</evidence>
<dbReference type="InterPro" id="IPR036097">
    <property type="entry name" value="HisK_dim/P_sf"/>
</dbReference>
<dbReference type="AlphaFoldDB" id="A0A517Z684"/>
<keyword evidence="4" id="KW-0597">Phosphoprotein</keyword>
<sequence>MRWPIRNQILFPLAGVVVVGVALTTLTTASVAARQSEQATIGRLRQVVETLGDATIPFTPRVLEQMRGLSGAEFIALGPDGDVRAATLPYDLLADWRRLSPKAAGDLASLTDSPPLLLAGERYFAAELEVRPPAVVRRLVILSPERNWQTARRDAVLPPLIVGGVTIGLMLIASIWLSGQMSRRIQSVETQVERIAQGEFVSVAVKPPDDELHALASSVNHMSASLQQLQESMRRTERMRLLAQLGSGLAHQLRNSVTGARMAVQLHRRRCSSEDGDESLAVALDQLTMTEEQIRSLLTVGRGSGSIPVTGPLSEIIHDVCRLITSASQHAGRRFHPPEEVDTTVCVADFEGTRAALLNLLTNGLEAAGNGGDVALEVALDHGMAFCRVSDSGPGPDAEIADRLLEPFVTTKPEGVGLGLAMARTAAESQGGELTWERCDDRTVFTMTVPATWPSRSSQEKGPRGASEDPVRTVGTR</sequence>
<keyword evidence="16" id="KW-1185">Reference proteome</keyword>
<gene>
    <name evidence="15" type="primary">kinA_2</name>
    <name evidence="15" type="ORF">Mal4_22580</name>
</gene>
<dbReference type="PRINTS" id="PR00344">
    <property type="entry name" value="BCTRLSENSOR"/>
</dbReference>
<evidence type="ECO:0000256" key="7">
    <source>
        <dbReference type="ARBA" id="ARBA00022777"/>
    </source>
</evidence>
<dbReference type="GO" id="GO:0000155">
    <property type="term" value="F:phosphorelay sensor kinase activity"/>
    <property type="evidence" value="ECO:0007669"/>
    <property type="project" value="InterPro"/>
</dbReference>
<dbReference type="Pfam" id="PF00512">
    <property type="entry name" value="HisKA"/>
    <property type="match status" value="1"/>
</dbReference>
<name>A0A517Z684_9PLAN</name>
<dbReference type="Pfam" id="PF00672">
    <property type="entry name" value="HAMP"/>
    <property type="match status" value="1"/>
</dbReference>
<keyword evidence="10 12" id="KW-0472">Membrane</keyword>
<proteinExistence type="predicted"/>
<feature type="domain" description="HAMP" evidence="14">
    <location>
        <begin position="179"/>
        <end position="231"/>
    </location>
</feature>
<keyword evidence="9" id="KW-0902">Two-component regulatory system</keyword>
<dbReference type="SMART" id="SM00387">
    <property type="entry name" value="HATPase_c"/>
    <property type="match status" value="1"/>
</dbReference>
<evidence type="ECO:0000256" key="12">
    <source>
        <dbReference type="SAM" id="Phobius"/>
    </source>
</evidence>
<dbReference type="EMBL" id="CP036275">
    <property type="protein sequence ID" value="QDU37939.1"/>
    <property type="molecule type" value="Genomic_DNA"/>
</dbReference>